<feature type="region of interest" description="Disordered" evidence="5">
    <location>
        <begin position="396"/>
        <end position="573"/>
    </location>
</feature>
<feature type="compositionally biased region" description="Pro residues" evidence="5">
    <location>
        <begin position="523"/>
        <end position="534"/>
    </location>
</feature>
<evidence type="ECO:0000256" key="3">
    <source>
        <dbReference type="ARBA" id="ARBA00022989"/>
    </source>
</evidence>
<dbReference type="Pfam" id="PF03619">
    <property type="entry name" value="Solute_trans_a"/>
    <property type="match status" value="1"/>
</dbReference>
<feature type="transmembrane region" description="Helical" evidence="6">
    <location>
        <begin position="98"/>
        <end position="116"/>
    </location>
</feature>
<keyword evidence="8" id="KW-1185">Reference proteome</keyword>
<evidence type="ECO:0000256" key="1">
    <source>
        <dbReference type="ARBA" id="ARBA00004141"/>
    </source>
</evidence>
<comment type="caution">
    <text evidence="7">The sequence shown here is derived from an EMBL/GenBank/DDBJ whole genome shotgun (WGS) entry which is preliminary data.</text>
</comment>
<comment type="subcellular location">
    <subcellularLocation>
        <location evidence="1">Membrane</location>
        <topology evidence="1">Multi-pass membrane protein</topology>
    </subcellularLocation>
</comment>
<evidence type="ECO:0000313" key="8">
    <source>
        <dbReference type="Proteomes" id="UP001590950"/>
    </source>
</evidence>
<evidence type="ECO:0008006" key="9">
    <source>
        <dbReference type="Google" id="ProtNLM"/>
    </source>
</evidence>
<dbReference type="Proteomes" id="UP001590950">
    <property type="component" value="Unassembled WGS sequence"/>
</dbReference>
<feature type="transmembrane region" description="Helical" evidence="6">
    <location>
        <begin position="202"/>
        <end position="227"/>
    </location>
</feature>
<evidence type="ECO:0000313" key="7">
    <source>
        <dbReference type="EMBL" id="KAL2043947.1"/>
    </source>
</evidence>
<name>A0ABR4ADP9_9LECA</name>
<feature type="compositionally biased region" description="Basic and acidic residues" evidence="5">
    <location>
        <begin position="455"/>
        <end position="465"/>
    </location>
</feature>
<evidence type="ECO:0000256" key="2">
    <source>
        <dbReference type="ARBA" id="ARBA00022692"/>
    </source>
</evidence>
<keyword evidence="4 6" id="KW-0472">Membrane</keyword>
<protein>
    <recommendedName>
        <fullName evidence="9">DUF300-domain-containing protein</fullName>
    </recommendedName>
</protein>
<evidence type="ECO:0000256" key="4">
    <source>
        <dbReference type="ARBA" id="ARBA00023136"/>
    </source>
</evidence>
<evidence type="ECO:0000256" key="5">
    <source>
        <dbReference type="SAM" id="MobiDB-lite"/>
    </source>
</evidence>
<feature type="compositionally biased region" description="Basic and acidic residues" evidence="5">
    <location>
        <begin position="553"/>
        <end position="573"/>
    </location>
</feature>
<keyword evidence="3 6" id="KW-1133">Transmembrane helix</keyword>
<keyword evidence="2 6" id="KW-0812">Transmembrane</keyword>
<feature type="transmembrane region" description="Helical" evidence="6">
    <location>
        <begin position="283"/>
        <end position="303"/>
    </location>
</feature>
<evidence type="ECO:0000256" key="6">
    <source>
        <dbReference type="SAM" id="Phobius"/>
    </source>
</evidence>
<dbReference type="EMBL" id="JBEFKJ010000010">
    <property type="protein sequence ID" value="KAL2043947.1"/>
    <property type="molecule type" value="Genomic_DNA"/>
</dbReference>
<proteinExistence type="predicted"/>
<feature type="compositionally biased region" description="Polar residues" evidence="5">
    <location>
        <begin position="494"/>
        <end position="507"/>
    </location>
</feature>
<sequence>MVWYICNSTLEYEHIEETKIWHNMEFHHFGLILSALFGLIAVLMSWFLIWMHCTHYLKPWEQRHIIRVLFMVPIYSIVSFLSYLFYRHAIYFAVIRDCYEAFAIASFFALMCSYIAPDLHNQKDYFRGIQPHDWVLPLSWFKRCCGGGEKGFLRTPRSGLTWFNIIWFGVFQYCFVRVFMTFVALVTQIFHRYCQESLSPAFAHIWVTIIEGGCVTVAMYCLIQFYIQIRTDLAEHQPLLKISAIKLVIFLSFWQNIVINFLTSGGAIKPTKRIQTPDLKIGIPSMLLCIEMAIFSIFHLWAFPWKVYDVRRSPILASESVPGLYTDPRNVYHGGPFGIQALIEAFNVWDLIKNVGRGFRWFMKGRKTRETDVSYKSNGRLKPTQNALTAFRSDDEHTLNPFNEGHGVSSEPYIGGGKPGRYQPLSDDGEYEDRLTSHPQPVPFDPISNNAYPRPMERLPHRRDPSGSQEHGVVGIYDPPPPVKPQLPYPDSSAAFSQPSLGSQDTSYHGARDSHRDSSRLKPVPPPDPHPLGPPGRMSYEQDEWDDFVGDTAAEREDERHLGGEHGVRDNRF</sequence>
<feature type="transmembrane region" description="Helical" evidence="6">
    <location>
        <begin position="64"/>
        <end position="86"/>
    </location>
</feature>
<feature type="transmembrane region" description="Helical" evidence="6">
    <location>
        <begin position="239"/>
        <end position="262"/>
    </location>
</feature>
<feature type="transmembrane region" description="Helical" evidence="6">
    <location>
        <begin position="165"/>
        <end position="190"/>
    </location>
</feature>
<organism evidence="7 8">
    <name type="scientific">Stereocaulon virgatum</name>
    <dbReference type="NCBI Taxonomy" id="373712"/>
    <lineage>
        <taxon>Eukaryota</taxon>
        <taxon>Fungi</taxon>
        <taxon>Dikarya</taxon>
        <taxon>Ascomycota</taxon>
        <taxon>Pezizomycotina</taxon>
        <taxon>Lecanoromycetes</taxon>
        <taxon>OSLEUM clade</taxon>
        <taxon>Lecanoromycetidae</taxon>
        <taxon>Lecanorales</taxon>
        <taxon>Lecanorineae</taxon>
        <taxon>Stereocaulaceae</taxon>
        <taxon>Stereocaulon</taxon>
    </lineage>
</organism>
<feature type="compositionally biased region" description="Basic and acidic residues" evidence="5">
    <location>
        <begin position="510"/>
        <end position="520"/>
    </location>
</feature>
<feature type="transmembrane region" description="Helical" evidence="6">
    <location>
        <begin position="29"/>
        <end position="52"/>
    </location>
</feature>
<dbReference type="PANTHER" id="PTHR23423">
    <property type="entry name" value="ORGANIC SOLUTE TRANSPORTER-RELATED"/>
    <property type="match status" value="1"/>
</dbReference>
<dbReference type="SMART" id="SM01417">
    <property type="entry name" value="Solute_trans_a"/>
    <property type="match status" value="1"/>
</dbReference>
<feature type="compositionally biased region" description="Pro residues" evidence="5">
    <location>
        <begin position="478"/>
        <end position="488"/>
    </location>
</feature>
<dbReference type="InterPro" id="IPR005178">
    <property type="entry name" value="Ostalpha/TMEM184C"/>
</dbReference>
<accession>A0ABR4ADP9</accession>
<reference evidence="7 8" key="1">
    <citation type="submission" date="2024-09" db="EMBL/GenBank/DDBJ databases">
        <title>Rethinking Asexuality: The Enigmatic Case of Functional Sexual Genes in Lepraria (Stereocaulaceae).</title>
        <authorList>
            <person name="Doellman M."/>
            <person name="Sun Y."/>
            <person name="Barcenas-Pena A."/>
            <person name="Lumbsch H.T."/>
            <person name="Grewe F."/>
        </authorList>
    </citation>
    <scope>NUCLEOTIDE SEQUENCE [LARGE SCALE GENOMIC DNA]</scope>
    <source>
        <strain evidence="7 8">Mercado 3170</strain>
    </source>
</reference>
<gene>
    <name evidence="7" type="ORF">N7G274_003467</name>
</gene>